<evidence type="ECO:0000313" key="3">
    <source>
        <dbReference type="Proteomes" id="UP000318667"/>
    </source>
</evidence>
<proteinExistence type="predicted"/>
<comment type="caution">
    <text evidence="2">The sequence shown here is derived from an EMBL/GenBank/DDBJ whole genome shotgun (WGS) entry which is preliminary data.</text>
</comment>
<reference evidence="2 3" key="1">
    <citation type="journal article" date="2015" name="Stand. Genomic Sci.">
        <title>Genomic Encyclopedia of Bacterial and Archaeal Type Strains, Phase III: the genomes of soil and plant-associated and newly described type strains.</title>
        <authorList>
            <person name="Whitman W.B."/>
            <person name="Woyke T."/>
            <person name="Klenk H.P."/>
            <person name="Zhou Y."/>
            <person name="Lilburn T.G."/>
            <person name="Beck B.J."/>
            <person name="De Vos P."/>
            <person name="Vandamme P."/>
            <person name="Eisen J.A."/>
            <person name="Garrity G."/>
            <person name="Hugenholtz P."/>
            <person name="Kyrpides N.C."/>
        </authorList>
    </citation>
    <scope>NUCLEOTIDE SEQUENCE [LARGE SCALE GENOMIC DNA]</scope>
    <source>
        <strain evidence="2 3">CGMCC 1.10115</strain>
    </source>
</reference>
<keyword evidence="3" id="KW-1185">Reference proteome</keyword>
<gene>
    <name evidence="2" type="ORF">IQ19_04885</name>
</gene>
<accession>A0A562J904</accession>
<feature type="compositionally biased region" description="Basic and acidic residues" evidence="1">
    <location>
        <begin position="1"/>
        <end position="19"/>
    </location>
</feature>
<sequence>MTPVGDRGKVETPETERRGGSTSSHGKQVPAAERNGPLFVPKNNKLCVNSQKNDCAYIANNEPIAIQ</sequence>
<dbReference type="AlphaFoldDB" id="A0A562J904"/>
<evidence type="ECO:0000256" key="1">
    <source>
        <dbReference type="SAM" id="MobiDB-lite"/>
    </source>
</evidence>
<name>A0A562J904_9BACI</name>
<dbReference type="EMBL" id="VLKI01000022">
    <property type="protein sequence ID" value="TWH79672.1"/>
    <property type="molecule type" value="Genomic_DNA"/>
</dbReference>
<dbReference type="Proteomes" id="UP000318667">
    <property type="component" value="Unassembled WGS sequence"/>
</dbReference>
<protein>
    <submittedName>
        <fullName evidence="2">Uncharacterized protein</fullName>
    </submittedName>
</protein>
<organism evidence="2 3">
    <name type="scientific">Cytobacillus oceanisediminis</name>
    <dbReference type="NCBI Taxonomy" id="665099"/>
    <lineage>
        <taxon>Bacteria</taxon>
        <taxon>Bacillati</taxon>
        <taxon>Bacillota</taxon>
        <taxon>Bacilli</taxon>
        <taxon>Bacillales</taxon>
        <taxon>Bacillaceae</taxon>
        <taxon>Cytobacillus</taxon>
    </lineage>
</organism>
<evidence type="ECO:0000313" key="2">
    <source>
        <dbReference type="EMBL" id="TWH79672.1"/>
    </source>
</evidence>
<feature type="region of interest" description="Disordered" evidence="1">
    <location>
        <begin position="1"/>
        <end position="39"/>
    </location>
</feature>